<evidence type="ECO:0000256" key="1">
    <source>
        <dbReference type="SAM" id="MobiDB-lite"/>
    </source>
</evidence>
<dbReference type="RefSeq" id="XP_033653869.1">
    <property type="nucleotide sequence ID" value="XM_033794926.1"/>
</dbReference>
<gene>
    <name evidence="2" type="ORF">EI97DRAFT_35867</name>
</gene>
<reference evidence="2" key="1">
    <citation type="journal article" date="2020" name="Stud. Mycol.">
        <title>101 Dothideomycetes genomes: a test case for predicting lifestyles and emergence of pathogens.</title>
        <authorList>
            <person name="Haridas S."/>
            <person name="Albert R."/>
            <person name="Binder M."/>
            <person name="Bloem J."/>
            <person name="Labutti K."/>
            <person name="Salamov A."/>
            <person name="Andreopoulos B."/>
            <person name="Baker S."/>
            <person name="Barry K."/>
            <person name="Bills G."/>
            <person name="Bluhm B."/>
            <person name="Cannon C."/>
            <person name="Castanera R."/>
            <person name="Culley D."/>
            <person name="Daum C."/>
            <person name="Ezra D."/>
            <person name="Gonzalez J."/>
            <person name="Henrissat B."/>
            <person name="Kuo A."/>
            <person name="Liang C."/>
            <person name="Lipzen A."/>
            <person name="Lutzoni F."/>
            <person name="Magnuson J."/>
            <person name="Mondo S."/>
            <person name="Nolan M."/>
            <person name="Ohm R."/>
            <person name="Pangilinan J."/>
            <person name="Park H.-J."/>
            <person name="Ramirez L."/>
            <person name="Alfaro M."/>
            <person name="Sun H."/>
            <person name="Tritt A."/>
            <person name="Yoshinaga Y."/>
            <person name="Zwiers L.-H."/>
            <person name="Turgeon B."/>
            <person name="Goodwin S."/>
            <person name="Spatafora J."/>
            <person name="Crous P."/>
            <person name="Grigoriev I."/>
        </authorList>
    </citation>
    <scope>NUCLEOTIDE SEQUENCE</scope>
    <source>
        <strain evidence="2">CBS 379.55</strain>
    </source>
</reference>
<dbReference type="Proteomes" id="UP000800097">
    <property type="component" value="Unassembled WGS sequence"/>
</dbReference>
<evidence type="ECO:0000313" key="3">
    <source>
        <dbReference type="Proteomes" id="UP000800097"/>
    </source>
</evidence>
<feature type="compositionally biased region" description="Polar residues" evidence="1">
    <location>
        <begin position="1"/>
        <end position="39"/>
    </location>
</feature>
<organism evidence="2 3">
    <name type="scientific">Westerdykella ornata</name>
    <dbReference type="NCBI Taxonomy" id="318751"/>
    <lineage>
        <taxon>Eukaryota</taxon>
        <taxon>Fungi</taxon>
        <taxon>Dikarya</taxon>
        <taxon>Ascomycota</taxon>
        <taxon>Pezizomycotina</taxon>
        <taxon>Dothideomycetes</taxon>
        <taxon>Pleosporomycetidae</taxon>
        <taxon>Pleosporales</taxon>
        <taxon>Sporormiaceae</taxon>
        <taxon>Westerdykella</taxon>
    </lineage>
</organism>
<protein>
    <submittedName>
        <fullName evidence="2">Uncharacterized protein</fullName>
    </submittedName>
</protein>
<feature type="compositionally biased region" description="Low complexity" evidence="1">
    <location>
        <begin position="40"/>
        <end position="61"/>
    </location>
</feature>
<sequence>MFTTVAPDPTTSPMTVSQHLSTSPTTTVFSHSTRPHSSNPRTSPPFSTMTTSTSTVTAMTPIVVSTNGPSAPTVNSSPPSMDILTPAPSSTPDEHNSNNRKPNTPLPTPVPTSKPISTTAISQTIPLIPHGNLTLKSIDTTNTPYPHSDLRSTPPKWHVRRCPVLNPKRSLYRHGDPARAGTGAKQGFFRGEPKNIDELDHEGEGVATLPIFEGDYGVDDVRQSVEVDIHVDAAHPDSNEWL</sequence>
<keyword evidence="3" id="KW-1185">Reference proteome</keyword>
<dbReference type="OrthoDB" id="3793955at2759"/>
<proteinExistence type="predicted"/>
<dbReference type="AlphaFoldDB" id="A0A6A6JI55"/>
<feature type="compositionally biased region" description="Polar residues" evidence="1">
    <location>
        <begin position="63"/>
        <end position="79"/>
    </location>
</feature>
<evidence type="ECO:0000313" key="2">
    <source>
        <dbReference type="EMBL" id="KAF2276330.1"/>
    </source>
</evidence>
<name>A0A6A6JI55_WESOR</name>
<feature type="region of interest" description="Disordered" evidence="1">
    <location>
        <begin position="168"/>
        <end position="190"/>
    </location>
</feature>
<dbReference type="EMBL" id="ML986493">
    <property type="protein sequence ID" value="KAF2276330.1"/>
    <property type="molecule type" value="Genomic_DNA"/>
</dbReference>
<accession>A0A6A6JI55</accession>
<feature type="region of interest" description="Disordered" evidence="1">
    <location>
        <begin position="1"/>
        <end position="114"/>
    </location>
</feature>
<dbReference type="GeneID" id="54548101"/>